<sequence length="426" mass="47141">MMGKLPLGVVSPYVKMSSGGCADPLKFYATSYCTAYSREGFKPQIAQHKGTGYQSNYRPIVSYQPSLDTLDSPDNPTAGEQMKDKDQMVFAQSYRPVELPDSRYPLPRSLYQPGYGCAHDKAHSCPSSKEAKRVHFNTQDHGPQAAIGLEPKTVPVLHPPMAKGSPDTENYRYGPRFSSEYNSKYRHDVSGPPDFLQKKTIGAKEESGFTEQAIKSPLAFQPFPGDPLPPGRSTTRSDYVPMATPHGDEYLPVLAKGSERESGFSRAKEKHLPPTPPAGPPSLSEPSSLSYRQYQGMQWTPQNNNALLGRELLGAKEPSGYTSNNPGYNRGPPDPDYRFLTTYNQRYLENTPKGLDRESWFRGGSQHLGGYGLNPPGSQHSLENYHSPAESARRPHPQVARTLTALDPFYRHTPHSQGFSALYAPS</sequence>
<reference evidence="2" key="3">
    <citation type="submission" date="2025-09" db="UniProtKB">
        <authorList>
            <consortium name="Ensembl"/>
        </authorList>
    </citation>
    <scope>IDENTIFICATION</scope>
</reference>
<keyword evidence="3" id="KW-1185">Reference proteome</keyword>
<protein>
    <submittedName>
        <fullName evidence="2">Stabilizer of axonemal microtubules 4</fullName>
    </submittedName>
</protein>
<dbReference type="GO" id="GO:0019902">
    <property type="term" value="F:phosphatase binding"/>
    <property type="evidence" value="ECO:0007669"/>
    <property type="project" value="Ensembl"/>
</dbReference>
<reference evidence="2 3" key="1">
    <citation type="journal article" date="2011" name="Proc. Natl. Acad. Sci. U.S.A.">
        <title>Genetic diversity and population structure of the endangered marsupial Sarcophilus harrisii (Tasmanian devil).</title>
        <authorList>
            <person name="Miller W."/>
            <person name="Hayes V.M."/>
            <person name="Ratan A."/>
            <person name="Petersen D.C."/>
            <person name="Wittekindt N.E."/>
            <person name="Miller J."/>
            <person name="Walenz B."/>
            <person name="Knight J."/>
            <person name="Qi J."/>
            <person name="Zhao F."/>
            <person name="Wang Q."/>
            <person name="Bedoya-Reina O.C."/>
            <person name="Katiyar N."/>
            <person name="Tomsho L.P."/>
            <person name="Kasson L.M."/>
            <person name="Hardie R.A."/>
            <person name="Woodbridge P."/>
            <person name="Tindall E.A."/>
            <person name="Bertelsen M.F."/>
            <person name="Dixon D."/>
            <person name="Pyecroft S."/>
            <person name="Helgen K.M."/>
            <person name="Lesk A.M."/>
            <person name="Pringle T.H."/>
            <person name="Patterson N."/>
            <person name="Zhang Y."/>
            <person name="Kreiss A."/>
            <person name="Woods G.M."/>
            <person name="Jones M.E."/>
            <person name="Schuster S.C."/>
        </authorList>
    </citation>
    <scope>NUCLEOTIDE SEQUENCE [LARGE SCALE GENOMIC DNA]</scope>
</reference>
<reference evidence="2" key="2">
    <citation type="submission" date="2025-08" db="UniProtKB">
        <authorList>
            <consortium name="Ensembl"/>
        </authorList>
    </citation>
    <scope>IDENTIFICATION</scope>
</reference>
<organism evidence="2 3">
    <name type="scientific">Sarcophilus harrisii</name>
    <name type="common">Tasmanian devil</name>
    <name type="synonym">Sarcophilus laniarius</name>
    <dbReference type="NCBI Taxonomy" id="9305"/>
    <lineage>
        <taxon>Eukaryota</taxon>
        <taxon>Metazoa</taxon>
        <taxon>Chordata</taxon>
        <taxon>Craniata</taxon>
        <taxon>Vertebrata</taxon>
        <taxon>Euteleostomi</taxon>
        <taxon>Mammalia</taxon>
        <taxon>Metatheria</taxon>
        <taxon>Dasyuromorphia</taxon>
        <taxon>Dasyuridae</taxon>
        <taxon>Sarcophilus</taxon>
    </lineage>
</organism>
<feature type="region of interest" description="Disordered" evidence="1">
    <location>
        <begin position="217"/>
        <end position="289"/>
    </location>
</feature>
<proteinExistence type="predicted"/>
<dbReference type="GeneTree" id="ENSGT00390000003127"/>
<dbReference type="GO" id="GO:0036064">
    <property type="term" value="C:ciliary basal body"/>
    <property type="evidence" value="ECO:0007669"/>
    <property type="project" value="Ensembl"/>
</dbReference>
<dbReference type="HOGENOM" id="CLU_686162_0_0_1"/>
<gene>
    <name evidence="2" type="primary">SAXO4</name>
</gene>
<name>G3WG06_SARHA</name>
<dbReference type="PANTHER" id="PTHR34349:SF1">
    <property type="entry name" value="PROTEIN PHOSPHATASE 1 REGULATORY SUBUNIT 32"/>
    <property type="match status" value="1"/>
</dbReference>
<feature type="region of interest" description="Disordered" evidence="1">
    <location>
        <begin position="316"/>
        <end position="336"/>
    </location>
</feature>
<dbReference type="OrthoDB" id="9980630at2759"/>
<dbReference type="InterPro" id="IPR031410">
    <property type="entry name" value="SAXO4"/>
</dbReference>
<evidence type="ECO:0000256" key="1">
    <source>
        <dbReference type="SAM" id="MobiDB-lite"/>
    </source>
</evidence>
<dbReference type="Ensembl" id="ENSSHAT00000014480.2">
    <property type="protein sequence ID" value="ENSSHAP00000014361.2"/>
    <property type="gene ID" value="ENSSHAG00000012268.2"/>
</dbReference>
<accession>G3WG06</accession>
<dbReference type="PANTHER" id="PTHR34349">
    <property type="entry name" value="PROTEIN PHOSPHATASE 1 REGULATORY SUBUNIT 32"/>
    <property type="match status" value="1"/>
</dbReference>
<dbReference type="AlphaFoldDB" id="G3WG06"/>
<evidence type="ECO:0000313" key="2">
    <source>
        <dbReference type="Ensembl" id="ENSSHAP00000014361.2"/>
    </source>
</evidence>
<feature type="compositionally biased region" description="Basic and acidic residues" evidence="1">
    <location>
        <begin position="257"/>
        <end position="272"/>
    </location>
</feature>
<dbReference type="InParanoid" id="G3WG06"/>
<dbReference type="eggNOG" id="ENOG502QR8X">
    <property type="taxonomic scope" value="Eukaryota"/>
</dbReference>
<dbReference type="STRING" id="9305.ENSSHAP00000014361"/>
<dbReference type="Pfam" id="PF15691">
    <property type="entry name" value="PPP1R32"/>
    <property type="match status" value="1"/>
</dbReference>
<evidence type="ECO:0000313" key="3">
    <source>
        <dbReference type="Proteomes" id="UP000007648"/>
    </source>
</evidence>
<dbReference type="FunCoup" id="G3WG06">
    <property type="interactions" value="57"/>
</dbReference>
<dbReference type="Proteomes" id="UP000007648">
    <property type="component" value="Unassembled WGS sequence"/>
</dbReference>